<evidence type="ECO:0000313" key="2">
    <source>
        <dbReference type="EMBL" id="MDO3720553.1"/>
    </source>
</evidence>
<protein>
    <submittedName>
        <fullName evidence="2">NAD(P)H-binding protein</fullName>
    </submittedName>
</protein>
<sequence length="235" mass="25180">MAETQPLRVLVLGATGLTGGKVVNGLLERSEVAEVVAPVRRPTGVDHPKLTQPVVDFDDLAAHSELFDVNVIVCCLGTTIKKAGSQEQFRKVDFGYSLKAAGLGRSAGARAFILMSAVGASANSKIFYNRVKGELEDAVRELGYPYLSIYHPGLLLGQRQEHRTAEALGIKVMPLVNRALLGPLVQYRGIEAATVARAMVNEVCGLATTADPVVGRQVWTYPEICRLAGDEPGLI</sequence>
<organism evidence="2 3">
    <name type="scientific">Marinobacter suaedae</name>
    <dbReference type="NCBI Taxonomy" id="3057675"/>
    <lineage>
        <taxon>Bacteria</taxon>
        <taxon>Pseudomonadati</taxon>
        <taxon>Pseudomonadota</taxon>
        <taxon>Gammaproteobacteria</taxon>
        <taxon>Pseudomonadales</taxon>
        <taxon>Marinobacteraceae</taxon>
        <taxon>Marinobacter</taxon>
    </lineage>
</organism>
<dbReference type="InterPro" id="IPR036291">
    <property type="entry name" value="NAD(P)-bd_dom_sf"/>
</dbReference>
<gene>
    <name evidence="2" type="ORF">QVZ43_02395</name>
</gene>
<dbReference type="Pfam" id="PF13460">
    <property type="entry name" value="NAD_binding_10"/>
    <property type="match status" value="1"/>
</dbReference>
<dbReference type="PANTHER" id="PTHR14097">
    <property type="entry name" value="OXIDOREDUCTASE HTATIP2"/>
    <property type="match status" value="1"/>
</dbReference>
<accession>A0ABT8VX32</accession>
<dbReference type="PANTHER" id="PTHR14097:SF7">
    <property type="entry name" value="OXIDOREDUCTASE HTATIP2"/>
    <property type="match status" value="1"/>
</dbReference>
<name>A0ABT8VX32_9GAMM</name>
<dbReference type="Gene3D" id="3.40.50.720">
    <property type="entry name" value="NAD(P)-binding Rossmann-like Domain"/>
    <property type="match status" value="1"/>
</dbReference>
<feature type="domain" description="NAD(P)-binding" evidence="1">
    <location>
        <begin position="13"/>
        <end position="164"/>
    </location>
</feature>
<evidence type="ECO:0000259" key="1">
    <source>
        <dbReference type="Pfam" id="PF13460"/>
    </source>
</evidence>
<comment type="caution">
    <text evidence="2">The sequence shown here is derived from an EMBL/GenBank/DDBJ whole genome shotgun (WGS) entry which is preliminary data.</text>
</comment>
<dbReference type="EMBL" id="JAUMIS010000001">
    <property type="protein sequence ID" value="MDO3720553.1"/>
    <property type="molecule type" value="Genomic_DNA"/>
</dbReference>
<dbReference type="InterPro" id="IPR016040">
    <property type="entry name" value="NAD(P)-bd_dom"/>
</dbReference>
<keyword evidence="3" id="KW-1185">Reference proteome</keyword>
<evidence type="ECO:0000313" key="3">
    <source>
        <dbReference type="Proteomes" id="UP001168640"/>
    </source>
</evidence>
<reference evidence="2" key="1">
    <citation type="submission" date="2023-07" db="EMBL/GenBank/DDBJ databases">
        <title>Marinobacter sp. chi1 genome sequencing and assembly.</title>
        <authorList>
            <person name="Park S."/>
        </authorList>
    </citation>
    <scope>NUCLEOTIDE SEQUENCE</scope>
    <source>
        <strain evidence="2">Chi1</strain>
    </source>
</reference>
<dbReference type="RefSeq" id="WP_302908730.1">
    <property type="nucleotide sequence ID" value="NZ_JAUMIS010000001.1"/>
</dbReference>
<proteinExistence type="predicted"/>
<dbReference type="SUPFAM" id="SSF51735">
    <property type="entry name" value="NAD(P)-binding Rossmann-fold domains"/>
    <property type="match status" value="1"/>
</dbReference>
<dbReference type="Proteomes" id="UP001168640">
    <property type="component" value="Unassembled WGS sequence"/>
</dbReference>